<evidence type="ECO:0000256" key="1">
    <source>
        <dbReference type="ARBA" id="ARBA00008828"/>
    </source>
</evidence>
<reference evidence="3 4" key="1">
    <citation type="submission" date="2020-06" db="EMBL/GenBank/DDBJ databases">
        <title>Transcriptomic and genomic resources for Thalictrum thalictroides and T. hernandezii: Facilitating candidate gene discovery in an emerging model plant lineage.</title>
        <authorList>
            <person name="Arias T."/>
            <person name="Riano-Pachon D.M."/>
            <person name="Di Stilio V.S."/>
        </authorList>
    </citation>
    <scope>NUCLEOTIDE SEQUENCE [LARGE SCALE GENOMIC DNA]</scope>
    <source>
        <strain evidence="4">cv. WT478/WT964</strain>
        <tissue evidence="3">Leaves</tissue>
    </source>
</reference>
<dbReference type="EMBL" id="JABWDY010001038">
    <property type="protein sequence ID" value="KAF5207736.1"/>
    <property type="molecule type" value="Genomic_DNA"/>
</dbReference>
<comment type="similarity">
    <text evidence="1">Belongs to the IFRD family.</text>
</comment>
<gene>
    <name evidence="3" type="ORF">FRX31_002676</name>
</gene>
<dbReference type="InterPro" id="IPR039777">
    <property type="entry name" value="IFRD"/>
</dbReference>
<dbReference type="InterPro" id="IPR007701">
    <property type="entry name" value="Interferon-rel_develop_reg_N"/>
</dbReference>
<dbReference type="SUPFAM" id="SSF48371">
    <property type="entry name" value="ARM repeat"/>
    <property type="match status" value="1"/>
</dbReference>
<keyword evidence="4" id="KW-1185">Reference proteome</keyword>
<sequence length="480" mass="53865">MAKGSSGSSGSSFYAKIKDEQQLQERRKTFKFHQEGDEDTTKNMVSDEPLSICPEELFLKKGAKKEKALELILNKFTNSFQPELITGGNFITLFHRCLDCIKTDLKRGKSTTETFLATRIIGLLPLEIGCGDDNLNLAHEIFQDSIEILRTSISKIYQALKPASDSSTISCMLDSLAVITFVGGNGLEDTERSMEIIWRFLHEELATKPNTQVIISAISAWSFLLASIQTWSISSKLWKGSISYLTNLLEESDQSVLRIVAAETLAHIAEINAIEKFSMDAKDLNDGNLLTSQGDGGSIHEQQIRKLKDKIKGAMVETTRNNSSGKKDLKSHQSLSADVVAYLKTGERPETSVLIGQDELPISNWSQLIQVDYMQRFLGSSFVRHVMQNELFKDFYDFTPRAQAPHQPELYESSKEEESAGIHYVFQPEVSIKDPLYFRLCISENSMLNKRKTQLMKKQQALSASKNTSYFSVSFGDDEG</sequence>
<evidence type="ECO:0000259" key="2">
    <source>
        <dbReference type="Pfam" id="PF05004"/>
    </source>
</evidence>
<dbReference type="Proteomes" id="UP000554482">
    <property type="component" value="Unassembled WGS sequence"/>
</dbReference>
<evidence type="ECO:0000313" key="4">
    <source>
        <dbReference type="Proteomes" id="UP000554482"/>
    </source>
</evidence>
<accession>A0A7J6XD54</accession>
<dbReference type="OrthoDB" id="18978at2759"/>
<comment type="caution">
    <text evidence="3">The sequence shown here is derived from an EMBL/GenBank/DDBJ whole genome shotgun (WGS) entry which is preliminary data.</text>
</comment>
<dbReference type="PANTHER" id="PTHR12354">
    <property type="entry name" value="INTERFERON-RELATED DEVELOPMENTAL REGULATOR"/>
    <property type="match status" value="1"/>
</dbReference>
<name>A0A7J6XD54_THATH</name>
<dbReference type="AlphaFoldDB" id="A0A7J6XD54"/>
<feature type="domain" description="Interferon-related developmental regulator N-terminal" evidence="2">
    <location>
        <begin position="34"/>
        <end position="343"/>
    </location>
</feature>
<proteinExistence type="inferred from homology"/>
<organism evidence="3 4">
    <name type="scientific">Thalictrum thalictroides</name>
    <name type="common">Rue-anemone</name>
    <name type="synonym">Anemone thalictroides</name>
    <dbReference type="NCBI Taxonomy" id="46969"/>
    <lineage>
        <taxon>Eukaryota</taxon>
        <taxon>Viridiplantae</taxon>
        <taxon>Streptophyta</taxon>
        <taxon>Embryophyta</taxon>
        <taxon>Tracheophyta</taxon>
        <taxon>Spermatophyta</taxon>
        <taxon>Magnoliopsida</taxon>
        <taxon>Ranunculales</taxon>
        <taxon>Ranunculaceae</taxon>
        <taxon>Thalictroideae</taxon>
        <taxon>Thalictrum</taxon>
    </lineage>
</organism>
<dbReference type="PANTHER" id="PTHR12354:SF1">
    <property type="entry name" value="INTERFERON-RELATED DEVELOPMENTAL REGULATOR 1"/>
    <property type="match status" value="1"/>
</dbReference>
<protein>
    <submittedName>
        <fullName evidence="3">Interferon-related developmental regulator family protein / IFRD protein family</fullName>
    </submittedName>
</protein>
<dbReference type="InterPro" id="IPR016024">
    <property type="entry name" value="ARM-type_fold"/>
</dbReference>
<dbReference type="Pfam" id="PF05004">
    <property type="entry name" value="IFRD"/>
    <property type="match status" value="1"/>
</dbReference>
<evidence type="ECO:0000313" key="3">
    <source>
        <dbReference type="EMBL" id="KAF5207736.1"/>
    </source>
</evidence>